<dbReference type="NCBIfam" id="NF001381">
    <property type="entry name" value="PRK00279.1-3"/>
    <property type="match status" value="1"/>
</dbReference>
<dbReference type="AlphaFoldDB" id="A0A0F9NRG6"/>
<dbReference type="NCBIfam" id="TIGR01351">
    <property type="entry name" value="adk"/>
    <property type="match status" value="1"/>
</dbReference>
<evidence type="ECO:0000256" key="3">
    <source>
        <dbReference type="ARBA" id="ARBA00022777"/>
    </source>
</evidence>
<feature type="domain" description="Adenylate kinase active site lid" evidence="4">
    <location>
        <begin position="127"/>
        <end position="162"/>
    </location>
</feature>
<evidence type="ECO:0000256" key="1">
    <source>
        <dbReference type="ARBA" id="ARBA00022679"/>
    </source>
</evidence>
<dbReference type="Gene3D" id="3.40.50.300">
    <property type="entry name" value="P-loop containing nucleotide triphosphate hydrolases"/>
    <property type="match status" value="1"/>
</dbReference>
<reference evidence="5" key="1">
    <citation type="journal article" date="2015" name="Nature">
        <title>Complex archaea that bridge the gap between prokaryotes and eukaryotes.</title>
        <authorList>
            <person name="Spang A."/>
            <person name="Saw J.H."/>
            <person name="Jorgensen S.L."/>
            <person name="Zaremba-Niedzwiedzka K."/>
            <person name="Martijn J."/>
            <person name="Lind A.E."/>
            <person name="van Eijk R."/>
            <person name="Schleper C."/>
            <person name="Guy L."/>
            <person name="Ettema T.J."/>
        </authorList>
    </citation>
    <scope>NUCLEOTIDE SEQUENCE</scope>
</reference>
<keyword evidence="1" id="KW-0808">Transferase</keyword>
<dbReference type="NCBIfam" id="NF001380">
    <property type="entry name" value="PRK00279.1-2"/>
    <property type="match status" value="1"/>
</dbReference>
<dbReference type="CDD" id="cd01428">
    <property type="entry name" value="ADK"/>
    <property type="match status" value="1"/>
</dbReference>
<dbReference type="FunFam" id="3.40.50.300:FF:000106">
    <property type="entry name" value="Adenylate kinase mitochondrial"/>
    <property type="match status" value="1"/>
</dbReference>
<organism evidence="5">
    <name type="scientific">marine sediment metagenome</name>
    <dbReference type="NCBI Taxonomy" id="412755"/>
    <lineage>
        <taxon>unclassified sequences</taxon>
        <taxon>metagenomes</taxon>
        <taxon>ecological metagenomes</taxon>
    </lineage>
</organism>
<name>A0A0F9NRG6_9ZZZZ</name>
<dbReference type="GO" id="GO:0005524">
    <property type="term" value="F:ATP binding"/>
    <property type="evidence" value="ECO:0007669"/>
    <property type="project" value="InterPro"/>
</dbReference>
<dbReference type="InterPro" id="IPR033690">
    <property type="entry name" value="Adenylat_kinase_CS"/>
</dbReference>
<keyword evidence="3" id="KW-0418">Kinase</keyword>
<evidence type="ECO:0000259" key="4">
    <source>
        <dbReference type="Pfam" id="PF05191"/>
    </source>
</evidence>
<protein>
    <recommendedName>
        <fullName evidence="4">Adenylate kinase active site lid domain-containing protein</fullName>
    </recommendedName>
</protein>
<accession>A0A0F9NRG6</accession>
<dbReference type="InterPro" id="IPR000850">
    <property type="entry name" value="Adenylat/UMP-CMP_kin"/>
</dbReference>
<dbReference type="InterPro" id="IPR007862">
    <property type="entry name" value="Adenylate_kinase_lid-dom"/>
</dbReference>
<proteinExistence type="inferred from homology"/>
<keyword evidence="2" id="KW-0547">Nucleotide-binding</keyword>
<sequence length="223" mass="25392">MRLVFLGPPGVGKGTQAEDISLKEDIPHISSGNLLREAVEAKTEIGLKAKAYIEKGLLVPDELVVKIVVGKITTEYCKNGFILDGFPRNLSQAKILDETLNELGEKIDKVFYFTATEDIIIKRLAGRRICKSCGANYHETFMPPAKIMVCDKCGSELYQRKDDNPKTISERLRVYREQTEELIDYYKNNSELAEINCNGNISEIHKKIFKEFHSQSRDEREME</sequence>
<dbReference type="Pfam" id="PF05191">
    <property type="entry name" value="ADK_lid"/>
    <property type="match status" value="1"/>
</dbReference>
<gene>
    <name evidence="5" type="ORF">LCGC14_0993480</name>
</gene>
<dbReference type="PROSITE" id="PS00113">
    <property type="entry name" value="ADENYLATE_KINASE"/>
    <property type="match status" value="1"/>
</dbReference>
<dbReference type="NCBIfam" id="NF011100">
    <property type="entry name" value="PRK14527.1"/>
    <property type="match status" value="1"/>
</dbReference>
<dbReference type="PANTHER" id="PTHR23359">
    <property type="entry name" value="NUCLEOTIDE KINASE"/>
    <property type="match status" value="1"/>
</dbReference>
<dbReference type="HAMAP" id="MF_00235">
    <property type="entry name" value="Adenylate_kinase_Adk"/>
    <property type="match status" value="1"/>
</dbReference>
<dbReference type="EMBL" id="LAZR01003792">
    <property type="protein sequence ID" value="KKN14692.1"/>
    <property type="molecule type" value="Genomic_DNA"/>
</dbReference>
<dbReference type="InterPro" id="IPR027417">
    <property type="entry name" value="P-loop_NTPase"/>
</dbReference>
<dbReference type="InterPro" id="IPR006259">
    <property type="entry name" value="Adenyl_kin_sub"/>
</dbReference>
<evidence type="ECO:0000256" key="2">
    <source>
        <dbReference type="ARBA" id="ARBA00022741"/>
    </source>
</evidence>
<dbReference type="SUPFAM" id="SSF52540">
    <property type="entry name" value="P-loop containing nucleoside triphosphate hydrolases"/>
    <property type="match status" value="1"/>
</dbReference>
<dbReference type="PRINTS" id="PR00094">
    <property type="entry name" value="ADENYLTKNASE"/>
</dbReference>
<evidence type="ECO:0000313" key="5">
    <source>
        <dbReference type="EMBL" id="KKN14692.1"/>
    </source>
</evidence>
<comment type="caution">
    <text evidence="5">The sequence shown here is derived from an EMBL/GenBank/DDBJ whole genome shotgun (WGS) entry which is preliminary data.</text>
</comment>
<dbReference type="Pfam" id="PF00406">
    <property type="entry name" value="ADK"/>
    <property type="match status" value="1"/>
</dbReference>
<dbReference type="GO" id="GO:0004017">
    <property type="term" value="F:AMP kinase activity"/>
    <property type="evidence" value="ECO:0007669"/>
    <property type="project" value="InterPro"/>
</dbReference>